<comment type="caution">
    <text evidence="8">The sequence shown here is derived from an EMBL/GenBank/DDBJ whole genome shotgun (WGS) entry which is preliminary data.</text>
</comment>
<evidence type="ECO:0000313" key="8">
    <source>
        <dbReference type="EMBL" id="PIR13771.1"/>
    </source>
</evidence>
<dbReference type="InterPro" id="IPR002501">
    <property type="entry name" value="PsdUridine_synth_N"/>
</dbReference>
<reference evidence="8 9" key="1">
    <citation type="submission" date="2017-09" db="EMBL/GenBank/DDBJ databases">
        <title>Depth-based differentiation of microbial function through sediment-hosted aquifers and enrichment of novel symbionts in the deep terrestrial subsurface.</title>
        <authorList>
            <person name="Probst A.J."/>
            <person name="Ladd B."/>
            <person name="Jarett J.K."/>
            <person name="Geller-Mcgrath D.E."/>
            <person name="Sieber C.M."/>
            <person name="Emerson J.B."/>
            <person name="Anantharaman K."/>
            <person name="Thomas B.C."/>
            <person name="Malmstrom R."/>
            <person name="Stieglmeier M."/>
            <person name="Klingl A."/>
            <person name="Woyke T."/>
            <person name="Ryan C.M."/>
            <person name="Banfield J.F."/>
        </authorList>
    </citation>
    <scope>NUCLEOTIDE SEQUENCE [LARGE SCALE GENOMIC DNA]</scope>
    <source>
        <strain evidence="8">CG11_big_fil_rev_8_21_14_0_20_39_10</strain>
    </source>
</reference>
<dbReference type="InterPro" id="IPR014780">
    <property type="entry name" value="tRNA_psdUridine_synth_TruB"/>
</dbReference>
<evidence type="ECO:0000256" key="5">
    <source>
        <dbReference type="HAMAP-Rule" id="MF_01080"/>
    </source>
</evidence>
<comment type="function">
    <text evidence="5">Responsible for synthesis of pseudouridine from uracil-55 in the psi GC loop of transfer RNAs.</text>
</comment>
<dbReference type="CDD" id="cd02573">
    <property type="entry name" value="PseudoU_synth_EcTruB"/>
    <property type="match status" value="1"/>
</dbReference>
<feature type="domain" description="Pseudouridine synthase II N-terminal" evidence="6">
    <location>
        <begin position="35"/>
        <end position="185"/>
    </location>
</feature>
<dbReference type="Pfam" id="PF01509">
    <property type="entry name" value="TruB_N"/>
    <property type="match status" value="1"/>
</dbReference>
<comment type="catalytic activity">
    <reaction evidence="1 5">
        <text>uridine(55) in tRNA = pseudouridine(55) in tRNA</text>
        <dbReference type="Rhea" id="RHEA:42532"/>
        <dbReference type="Rhea" id="RHEA-COMP:10101"/>
        <dbReference type="Rhea" id="RHEA-COMP:10102"/>
        <dbReference type="ChEBI" id="CHEBI:65314"/>
        <dbReference type="ChEBI" id="CHEBI:65315"/>
        <dbReference type="EC" id="5.4.99.25"/>
    </reaction>
</comment>
<evidence type="ECO:0000313" key="9">
    <source>
        <dbReference type="Proteomes" id="UP000230869"/>
    </source>
</evidence>
<dbReference type="GO" id="GO:0031119">
    <property type="term" value="P:tRNA pseudouridine synthesis"/>
    <property type="evidence" value="ECO:0007669"/>
    <property type="project" value="UniProtKB-UniRule"/>
</dbReference>
<keyword evidence="4 5" id="KW-0413">Isomerase</keyword>
<accession>A0A2M6K9P4</accession>
<organism evidence="8 9">
    <name type="scientific">Candidatus Falkowbacteria bacterium CG11_big_fil_rev_8_21_14_0_20_39_10</name>
    <dbReference type="NCBI Taxonomy" id="1974570"/>
    <lineage>
        <taxon>Bacteria</taxon>
        <taxon>Candidatus Falkowiibacteriota</taxon>
    </lineage>
</organism>
<evidence type="ECO:0000256" key="2">
    <source>
        <dbReference type="ARBA" id="ARBA00005642"/>
    </source>
</evidence>
<evidence type="ECO:0000256" key="3">
    <source>
        <dbReference type="ARBA" id="ARBA00022694"/>
    </source>
</evidence>
<comment type="similarity">
    <text evidence="2 5">Belongs to the pseudouridine synthase TruB family. Type 1 subfamily.</text>
</comment>
<dbReference type="PANTHER" id="PTHR13767">
    <property type="entry name" value="TRNA-PSEUDOURIDINE SYNTHASE"/>
    <property type="match status" value="1"/>
</dbReference>
<feature type="active site" description="Nucleophile" evidence="5">
    <location>
        <position position="50"/>
    </location>
</feature>
<dbReference type="GO" id="GO:0003723">
    <property type="term" value="F:RNA binding"/>
    <property type="evidence" value="ECO:0007669"/>
    <property type="project" value="InterPro"/>
</dbReference>
<dbReference type="GO" id="GO:1990481">
    <property type="term" value="P:mRNA pseudouridine synthesis"/>
    <property type="evidence" value="ECO:0007669"/>
    <property type="project" value="TreeGrafter"/>
</dbReference>
<dbReference type="NCBIfam" id="TIGR00431">
    <property type="entry name" value="TruB"/>
    <property type="match status" value="1"/>
</dbReference>
<dbReference type="HAMAP" id="MF_01080">
    <property type="entry name" value="TruB_bact"/>
    <property type="match status" value="1"/>
</dbReference>
<protein>
    <recommendedName>
        <fullName evidence="5">tRNA pseudouridine synthase B</fullName>
        <ecNumber evidence="5">5.4.99.25</ecNumber>
    </recommendedName>
    <alternativeName>
        <fullName evidence="5">tRNA pseudouridine(55) synthase</fullName>
        <shortName evidence="5">Psi55 synthase</shortName>
    </alternativeName>
    <alternativeName>
        <fullName evidence="5">tRNA pseudouridylate synthase</fullName>
    </alternativeName>
    <alternativeName>
        <fullName evidence="5">tRNA-uridine isomerase</fullName>
    </alternativeName>
</protein>
<dbReference type="PANTHER" id="PTHR13767:SF2">
    <property type="entry name" value="PSEUDOURIDYLATE SYNTHASE TRUB1"/>
    <property type="match status" value="1"/>
</dbReference>
<evidence type="ECO:0000259" key="6">
    <source>
        <dbReference type="Pfam" id="PF01509"/>
    </source>
</evidence>
<dbReference type="GO" id="GO:0160148">
    <property type="term" value="F:tRNA pseudouridine(55) synthase activity"/>
    <property type="evidence" value="ECO:0007669"/>
    <property type="project" value="UniProtKB-EC"/>
</dbReference>
<dbReference type="EMBL" id="PCWW01000020">
    <property type="protein sequence ID" value="PIR13771.1"/>
    <property type="molecule type" value="Genomic_DNA"/>
</dbReference>
<dbReference type="Proteomes" id="UP000230869">
    <property type="component" value="Unassembled WGS sequence"/>
</dbReference>
<dbReference type="InterPro" id="IPR020103">
    <property type="entry name" value="PsdUridine_synth_cat_dom_sf"/>
</dbReference>
<evidence type="ECO:0000256" key="4">
    <source>
        <dbReference type="ARBA" id="ARBA00023235"/>
    </source>
</evidence>
<dbReference type="EC" id="5.4.99.25" evidence="5"/>
<keyword evidence="3 5" id="KW-0819">tRNA processing</keyword>
<evidence type="ECO:0000256" key="1">
    <source>
        <dbReference type="ARBA" id="ARBA00000385"/>
    </source>
</evidence>
<dbReference type="AlphaFoldDB" id="A0A2M6K9P4"/>
<proteinExistence type="inferred from homology"/>
<name>A0A2M6K9P4_9BACT</name>
<gene>
    <name evidence="5 8" type="primary">truB</name>
    <name evidence="8" type="ORF">COV49_01090</name>
</gene>
<sequence length="238" mass="26631">MLLIMESLLKDKISGFIIINKTPGPTSHNIINGLRKITGIKKIGHAGTLDPIASGVLICAIGREATKKISQFAGMDKEYEAEIMLGAETDTYDRGGKVTSESCRTTIVAVDKIKKVINKFIGKQKQLPPMFSAVKVRGKKLYELARQGKTSIRPPTDIEIYDIKLIDYNWPKLKILVKCSSGTYIRSLAQDIGKQLGCGAYLNELKRTAIGKYRIEKAINLEKLDKNNYKDYFIIKEF</sequence>
<evidence type="ECO:0000259" key="7">
    <source>
        <dbReference type="Pfam" id="PF16198"/>
    </source>
</evidence>
<dbReference type="Gene3D" id="3.30.2350.10">
    <property type="entry name" value="Pseudouridine synthase"/>
    <property type="match status" value="1"/>
</dbReference>
<dbReference type="SUPFAM" id="SSF55120">
    <property type="entry name" value="Pseudouridine synthase"/>
    <property type="match status" value="1"/>
</dbReference>
<dbReference type="Pfam" id="PF16198">
    <property type="entry name" value="TruB_C_2"/>
    <property type="match status" value="1"/>
</dbReference>
<feature type="domain" description="tRNA pseudouridylate synthase B C-terminal" evidence="7">
    <location>
        <begin position="186"/>
        <end position="227"/>
    </location>
</feature>
<dbReference type="InterPro" id="IPR032819">
    <property type="entry name" value="TruB_C"/>
</dbReference>